<dbReference type="EMBL" id="CP049366">
    <property type="protein sequence ID" value="QMT84240.1"/>
    <property type="molecule type" value="Genomic_DNA"/>
</dbReference>
<proteinExistence type="predicted"/>
<feature type="region of interest" description="Disordered" evidence="2">
    <location>
        <begin position="87"/>
        <end position="112"/>
    </location>
</feature>
<evidence type="ECO:0000256" key="1">
    <source>
        <dbReference type="ARBA" id="ARBA00023125"/>
    </source>
</evidence>
<dbReference type="Pfam" id="PF01381">
    <property type="entry name" value="HTH_3"/>
    <property type="match status" value="1"/>
</dbReference>
<dbReference type="AlphaFoldDB" id="A0A7L7KWS4"/>
<dbReference type="SMART" id="SM00530">
    <property type="entry name" value="HTH_XRE"/>
    <property type="match status" value="1"/>
</dbReference>
<dbReference type="CDD" id="cd00093">
    <property type="entry name" value="HTH_XRE"/>
    <property type="match status" value="1"/>
</dbReference>
<dbReference type="RefSeq" id="WP_059074319.1">
    <property type="nucleotide sequence ID" value="NZ_CP049366.1"/>
</dbReference>
<protein>
    <submittedName>
        <fullName evidence="4">Helix-turn-helix transcriptional regulator</fullName>
    </submittedName>
</protein>
<accession>A0A7L7KWS4</accession>
<evidence type="ECO:0000256" key="2">
    <source>
        <dbReference type="SAM" id="MobiDB-lite"/>
    </source>
</evidence>
<dbReference type="SUPFAM" id="SSF47413">
    <property type="entry name" value="lambda repressor-like DNA-binding domains"/>
    <property type="match status" value="1"/>
</dbReference>
<reference evidence="4 5" key="1">
    <citation type="submission" date="2020-02" db="EMBL/GenBank/DDBJ databases">
        <title>Complete Genome Sequence of Lactobacillus sp. NFFJ11 Isolated from animal feed.</title>
        <authorList>
            <person name="Jung J.Y."/>
        </authorList>
    </citation>
    <scope>NUCLEOTIDE SEQUENCE [LARGE SCALE GENOMIC DNA]</scope>
    <source>
        <strain evidence="4 5">NFFJ11</strain>
    </source>
</reference>
<sequence length="112" mass="12849">MFAERLKLLRSQTKMTQKEAAVKIGVAPTTYASWEQGKREPDISSQNKLADLYNVTLDYMSGRTNNPLPPSDNEPELMAAHLDKKYSDLSPEEQKQVDDFADYVRNKKRNNK</sequence>
<organism evidence="4 5">
    <name type="scientific">Companilactobacillus pabuli</name>
    <dbReference type="NCBI Taxonomy" id="2714036"/>
    <lineage>
        <taxon>Bacteria</taxon>
        <taxon>Bacillati</taxon>
        <taxon>Bacillota</taxon>
        <taxon>Bacilli</taxon>
        <taxon>Lactobacillales</taxon>
        <taxon>Lactobacillaceae</taxon>
        <taxon>Companilactobacillus</taxon>
    </lineage>
</organism>
<name>A0A7L7KWS4_9LACO</name>
<keyword evidence="5" id="KW-1185">Reference proteome</keyword>
<keyword evidence="1" id="KW-0238">DNA-binding</keyword>
<dbReference type="GO" id="GO:0003677">
    <property type="term" value="F:DNA binding"/>
    <property type="evidence" value="ECO:0007669"/>
    <property type="project" value="UniProtKB-KW"/>
</dbReference>
<evidence type="ECO:0000313" key="5">
    <source>
        <dbReference type="Proteomes" id="UP000514410"/>
    </source>
</evidence>
<gene>
    <name evidence="4" type="ORF">G6534_06195</name>
</gene>
<evidence type="ECO:0000313" key="4">
    <source>
        <dbReference type="EMBL" id="QMT84240.1"/>
    </source>
</evidence>
<feature type="domain" description="HTH cro/C1-type" evidence="3">
    <location>
        <begin position="6"/>
        <end position="60"/>
    </location>
</feature>
<dbReference type="PANTHER" id="PTHR46558">
    <property type="entry name" value="TRACRIPTIONAL REGULATORY PROTEIN-RELATED-RELATED"/>
    <property type="match status" value="1"/>
</dbReference>
<dbReference type="Proteomes" id="UP000514410">
    <property type="component" value="Chromosome"/>
</dbReference>
<dbReference type="InterPro" id="IPR001387">
    <property type="entry name" value="Cro/C1-type_HTH"/>
</dbReference>
<dbReference type="InterPro" id="IPR010982">
    <property type="entry name" value="Lambda_DNA-bd_dom_sf"/>
</dbReference>
<dbReference type="PROSITE" id="PS50943">
    <property type="entry name" value="HTH_CROC1"/>
    <property type="match status" value="1"/>
</dbReference>
<dbReference type="Gene3D" id="1.10.260.40">
    <property type="entry name" value="lambda repressor-like DNA-binding domains"/>
    <property type="match status" value="1"/>
</dbReference>
<dbReference type="PANTHER" id="PTHR46558:SF14">
    <property type="entry name" value="HTH-TYPE TRANSCRIPTIONAL REGULATOR ANSR"/>
    <property type="match status" value="1"/>
</dbReference>
<dbReference type="KEGG" id="cpab:G6534_06195"/>
<evidence type="ECO:0000259" key="3">
    <source>
        <dbReference type="PROSITE" id="PS50943"/>
    </source>
</evidence>
<feature type="compositionally biased region" description="Basic and acidic residues" evidence="2">
    <location>
        <begin position="87"/>
        <end position="105"/>
    </location>
</feature>